<evidence type="ECO:0000256" key="3">
    <source>
        <dbReference type="ARBA" id="ARBA00014962"/>
    </source>
</evidence>
<dbReference type="PRINTS" id="PR01853">
    <property type="entry name" value="YAJCTRNLCASE"/>
</dbReference>
<dbReference type="AlphaFoldDB" id="A0A1H7FIJ7"/>
<dbReference type="InterPro" id="IPR042177">
    <property type="entry name" value="Cell/Rod_1"/>
</dbReference>
<evidence type="ECO:0000256" key="6">
    <source>
        <dbReference type="ARBA" id="ARBA00022692"/>
    </source>
</evidence>
<dbReference type="Pfam" id="PF02699">
    <property type="entry name" value="YajC"/>
    <property type="match status" value="1"/>
</dbReference>
<feature type="transmembrane region" description="Helical" evidence="11">
    <location>
        <begin position="20"/>
        <end position="39"/>
    </location>
</feature>
<dbReference type="Proteomes" id="UP000199256">
    <property type="component" value="Unassembled WGS sequence"/>
</dbReference>
<comment type="subcellular location">
    <subcellularLocation>
        <location evidence="1">Cell membrane</location>
        <topology evidence="1">Single-pass membrane protein</topology>
    </subcellularLocation>
</comment>
<accession>A0A1H7FIJ7</accession>
<keyword evidence="10 11" id="KW-0472">Membrane</keyword>
<proteinExistence type="inferred from homology"/>
<name>A0A1H7FIJ7_9GAMM</name>
<dbReference type="GO" id="GO:0015031">
    <property type="term" value="P:protein transport"/>
    <property type="evidence" value="ECO:0007669"/>
    <property type="project" value="UniProtKB-KW"/>
</dbReference>
<evidence type="ECO:0000313" key="12">
    <source>
        <dbReference type="EMBL" id="SEK25926.1"/>
    </source>
</evidence>
<protein>
    <recommendedName>
        <fullName evidence="3">Sec translocon accessory complex subunit YajC</fullName>
    </recommendedName>
</protein>
<reference evidence="13" key="1">
    <citation type="submission" date="2016-10" db="EMBL/GenBank/DDBJ databases">
        <authorList>
            <person name="Varghese N."/>
            <person name="Submissions S."/>
        </authorList>
    </citation>
    <scope>NUCLEOTIDE SEQUENCE [LARGE SCALE GENOMIC DNA]</scope>
    <source>
        <strain evidence="13">DSM 241</strain>
    </source>
</reference>
<dbReference type="PANTHER" id="PTHR33909">
    <property type="entry name" value="SEC TRANSLOCON ACCESSORY COMPLEX SUBUNIT YAJC"/>
    <property type="match status" value="1"/>
</dbReference>
<sequence length="109" mass="11986">MNFLISDAYAQQGQPAGGGFIEFLIMIVIFFAIMYFLIIRPQSKRAKEHKAMVDGLNKGDEIVTQGGLVGKVTHVTDNFIKVEVSEGNTVNIQRQSVATVLPKGTMKDI</sequence>
<dbReference type="EMBL" id="FOAA01000001">
    <property type="protein sequence ID" value="SEK25926.1"/>
    <property type="molecule type" value="Genomic_DNA"/>
</dbReference>
<dbReference type="NCBIfam" id="TIGR00739">
    <property type="entry name" value="yajC"/>
    <property type="match status" value="1"/>
</dbReference>
<evidence type="ECO:0000256" key="9">
    <source>
        <dbReference type="ARBA" id="ARBA00023010"/>
    </source>
</evidence>
<comment type="similarity">
    <text evidence="2">Belongs to the YajC family.</text>
</comment>
<gene>
    <name evidence="12" type="ORF">SAMN05444515_101251</name>
</gene>
<organism evidence="12 13">
    <name type="scientific">Ectothiorhodospira marina</name>
    <dbReference type="NCBI Taxonomy" id="1396821"/>
    <lineage>
        <taxon>Bacteria</taxon>
        <taxon>Pseudomonadati</taxon>
        <taxon>Pseudomonadota</taxon>
        <taxon>Gammaproteobacteria</taxon>
        <taxon>Chromatiales</taxon>
        <taxon>Ectothiorhodospiraceae</taxon>
        <taxon>Ectothiorhodospira</taxon>
    </lineage>
</organism>
<keyword evidence="8 11" id="KW-1133">Transmembrane helix</keyword>
<keyword evidence="9" id="KW-0811">Translocation</keyword>
<evidence type="ECO:0000256" key="11">
    <source>
        <dbReference type="SAM" id="Phobius"/>
    </source>
</evidence>
<keyword evidence="7" id="KW-0653">Protein transport</keyword>
<evidence type="ECO:0000256" key="2">
    <source>
        <dbReference type="ARBA" id="ARBA00006742"/>
    </source>
</evidence>
<keyword evidence="4" id="KW-0813">Transport</keyword>
<keyword evidence="6 11" id="KW-0812">Transmembrane</keyword>
<evidence type="ECO:0000256" key="8">
    <source>
        <dbReference type="ARBA" id="ARBA00022989"/>
    </source>
</evidence>
<dbReference type="PANTHER" id="PTHR33909:SF1">
    <property type="entry name" value="SEC TRANSLOCON ACCESSORY COMPLEX SUBUNIT YAJC"/>
    <property type="match status" value="1"/>
</dbReference>
<dbReference type="OrthoDB" id="9811406at2"/>
<evidence type="ECO:0000256" key="1">
    <source>
        <dbReference type="ARBA" id="ARBA00004162"/>
    </source>
</evidence>
<evidence type="ECO:0000256" key="10">
    <source>
        <dbReference type="ARBA" id="ARBA00023136"/>
    </source>
</evidence>
<evidence type="ECO:0000256" key="4">
    <source>
        <dbReference type="ARBA" id="ARBA00022448"/>
    </source>
</evidence>
<keyword evidence="13" id="KW-1185">Reference proteome</keyword>
<dbReference type="STRING" id="1396821.SAMN05444515_101251"/>
<dbReference type="SMART" id="SM01323">
    <property type="entry name" value="YajC"/>
    <property type="match status" value="1"/>
</dbReference>
<dbReference type="InterPro" id="IPR003849">
    <property type="entry name" value="Preprotein_translocase_YajC"/>
</dbReference>
<evidence type="ECO:0000256" key="7">
    <source>
        <dbReference type="ARBA" id="ARBA00022927"/>
    </source>
</evidence>
<dbReference type="RefSeq" id="WP_090249838.1">
    <property type="nucleotide sequence ID" value="NZ_FOAA01000001.1"/>
</dbReference>
<keyword evidence="5" id="KW-1003">Cell membrane</keyword>
<dbReference type="GO" id="GO:0005886">
    <property type="term" value="C:plasma membrane"/>
    <property type="evidence" value="ECO:0007669"/>
    <property type="project" value="UniProtKB-SubCell"/>
</dbReference>
<evidence type="ECO:0000313" key="13">
    <source>
        <dbReference type="Proteomes" id="UP000199256"/>
    </source>
</evidence>
<dbReference type="Gene3D" id="2.40.10.340">
    <property type="entry name" value="Rod shape-determining protein MreC, domain 1"/>
    <property type="match status" value="1"/>
</dbReference>
<evidence type="ECO:0000256" key="5">
    <source>
        <dbReference type="ARBA" id="ARBA00022475"/>
    </source>
</evidence>